<evidence type="ECO:0000256" key="8">
    <source>
        <dbReference type="ARBA" id="ARBA00022840"/>
    </source>
</evidence>
<dbReference type="GO" id="GO:0005886">
    <property type="term" value="C:plasma membrane"/>
    <property type="evidence" value="ECO:0007669"/>
    <property type="project" value="UniProtKB-SubCell"/>
</dbReference>
<dbReference type="InterPro" id="IPR005467">
    <property type="entry name" value="His_kinase_dom"/>
</dbReference>
<dbReference type="Gene3D" id="1.10.287.130">
    <property type="match status" value="1"/>
</dbReference>
<keyword evidence="7" id="KW-0418">Kinase</keyword>
<evidence type="ECO:0000313" key="14">
    <source>
        <dbReference type="EMBL" id="GIM76817.1"/>
    </source>
</evidence>
<keyword evidence="6" id="KW-0547">Nucleotide-binding</keyword>
<dbReference type="InterPro" id="IPR004358">
    <property type="entry name" value="Sig_transdc_His_kin-like_C"/>
</dbReference>
<evidence type="ECO:0000256" key="2">
    <source>
        <dbReference type="ARBA" id="ARBA00004236"/>
    </source>
</evidence>
<comment type="catalytic activity">
    <reaction evidence="1">
        <text>ATP + protein L-histidine = ADP + protein N-phospho-L-histidine.</text>
        <dbReference type="EC" id="2.7.13.3"/>
    </reaction>
</comment>
<dbReference type="Gene3D" id="3.40.50.2300">
    <property type="match status" value="1"/>
</dbReference>
<evidence type="ECO:0000313" key="15">
    <source>
        <dbReference type="Proteomes" id="UP000681340"/>
    </source>
</evidence>
<dbReference type="SUPFAM" id="SSF52172">
    <property type="entry name" value="CheY-like"/>
    <property type="match status" value="1"/>
</dbReference>
<accession>A0A919SST2</accession>
<dbReference type="NCBIfam" id="TIGR00229">
    <property type="entry name" value="sensory_box"/>
    <property type="match status" value="1"/>
</dbReference>
<dbReference type="Gene3D" id="3.30.565.10">
    <property type="entry name" value="Histidine kinase-like ATPase, C-terminal domain"/>
    <property type="match status" value="1"/>
</dbReference>
<dbReference type="Pfam" id="PF00512">
    <property type="entry name" value="HisKA"/>
    <property type="match status" value="1"/>
</dbReference>
<reference evidence="14" key="1">
    <citation type="submission" date="2021-03" db="EMBL/GenBank/DDBJ databases">
        <title>Whole genome shotgun sequence of Actinoplanes auranticolor NBRC 12245.</title>
        <authorList>
            <person name="Komaki H."/>
            <person name="Tamura T."/>
        </authorList>
    </citation>
    <scope>NUCLEOTIDE SEQUENCE</scope>
    <source>
        <strain evidence="14">NBRC 12245</strain>
    </source>
</reference>
<dbReference type="RefSeq" id="WP_212993125.1">
    <property type="nucleotide sequence ID" value="NZ_BAABEA010000003.1"/>
</dbReference>
<dbReference type="InterPro" id="IPR013767">
    <property type="entry name" value="PAS_fold"/>
</dbReference>
<dbReference type="GO" id="GO:0000155">
    <property type="term" value="F:phosphorelay sensor kinase activity"/>
    <property type="evidence" value="ECO:0007669"/>
    <property type="project" value="InterPro"/>
</dbReference>
<dbReference type="AlphaFoldDB" id="A0A919SST2"/>
<sequence>MAELPGATQVAVHQVDLTSIIESFQDAIVGTTNAGIVNSCNRAAVELYGYPSHELIGQDADILIPPERRVEEAAIMCRVMAGEQVDGRDTQRICRDRTSIELSLTVAPVRDNTGAVVGTVSITQRTNEPQQAHHAGARSAVTHVDGLKYRTQSDWDQRFQANIEAEYANERVQVQQAQDRFQIRMGEERARERVQVQAAQDRFQVAMGDERAKERVQVYEAQDLFQARMGEQRAEEQLQVQAAQDRFQSAMDTGRSRAHHDWSNLQSQLHQTQRLEVLGQLAGGIAHDFNNLLAVILNYPELIADELAGPAPELESAGRDMGQIQRAAERATALTHQLLAFARREIVQPRVLELNQTVTDVEELLRRTIGADVLLRTDLAADLWPVLADPGQIEQVLVNLAVNARDAMSAGGTLSIDTANVIIDTPADGTATQHGGRHVRLQVSDTGTGMPADVIEHAFEPFFTTKSEGAGTGLGLSTVYGIVAQAEGTITIQSQPGAGTTFTVLVPVTDEVALPIEEAPRYQHTPAGETVLIVDDQEALREVTGRIFTRGGYHVITAADGPEAIRLAAEHDGDIHLLLTDVVMPTMLGKEVADRIRMIKPNIEVIFMSGYAQPVLASEGKLDPDVVLIEKPFTASGILEKAGQALNNQT</sequence>
<proteinExistence type="predicted"/>
<dbReference type="SMART" id="SM00448">
    <property type="entry name" value="REC"/>
    <property type="match status" value="1"/>
</dbReference>
<evidence type="ECO:0000256" key="1">
    <source>
        <dbReference type="ARBA" id="ARBA00000085"/>
    </source>
</evidence>
<dbReference type="InterPro" id="IPR011006">
    <property type="entry name" value="CheY-like_superfamily"/>
</dbReference>
<dbReference type="PANTHER" id="PTHR43065:SF42">
    <property type="entry name" value="TWO-COMPONENT SENSOR PPRA"/>
    <property type="match status" value="1"/>
</dbReference>
<dbReference type="InterPro" id="IPR036890">
    <property type="entry name" value="HATPase_C_sf"/>
</dbReference>
<dbReference type="InterPro" id="IPR000014">
    <property type="entry name" value="PAS"/>
</dbReference>
<dbReference type="PROSITE" id="PS50112">
    <property type="entry name" value="PAS"/>
    <property type="match status" value="1"/>
</dbReference>
<dbReference type="Proteomes" id="UP000681340">
    <property type="component" value="Unassembled WGS sequence"/>
</dbReference>
<keyword evidence="4 10" id="KW-0597">Phosphoprotein</keyword>
<dbReference type="Pfam" id="PF00072">
    <property type="entry name" value="Response_reg"/>
    <property type="match status" value="1"/>
</dbReference>
<dbReference type="CDD" id="cd00156">
    <property type="entry name" value="REC"/>
    <property type="match status" value="1"/>
</dbReference>
<dbReference type="GO" id="GO:0005524">
    <property type="term" value="F:ATP binding"/>
    <property type="evidence" value="ECO:0007669"/>
    <property type="project" value="UniProtKB-KW"/>
</dbReference>
<dbReference type="SMART" id="SM00387">
    <property type="entry name" value="HATPase_c"/>
    <property type="match status" value="1"/>
</dbReference>
<evidence type="ECO:0000256" key="5">
    <source>
        <dbReference type="ARBA" id="ARBA00022679"/>
    </source>
</evidence>
<evidence type="ECO:0000256" key="4">
    <source>
        <dbReference type="ARBA" id="ARBA00022553"/>
    </source>
</evidence>
<dbReference type="CDD" id="cd00130">
    <property type="entry name" value="PAS"/>
    <property type="match status" value="1"/>
</dbReference>
<keyword evidence="15" id="KW-1185">Reference proteome</keyword>
<evidence type="ECO:0000256" key="10">
    <source>
        <dbReference type="PROSITE-ProRule" id="PRU00169"/>
    </source>
</evidence>
<protein>
    <recommendedName>
        <fullName evidence="3">histidine kinase</fullName>
        <ecNumber evidence="3">2.7.13.3</ecNumber>
    </recommendedName>
</protein>
<dbReference type="SUPFAM" id="SSF55874">
    <property type="entry name" value="ATPase domain of HSP90 chaperone/DNA topoisomerase II/histidine kinase"/>
    <property type="match status" value="1"/>
</dbReference>
<dbReference type="PROSITE" id="PS50110">
    <property type="entry name" value="RESPONSE_REGULATORY"/>
    <property type="match status" value="1"/>
</dbReference>
<evidence type="ECO:0000259" key="11">
    <source>
        <dbReference type="PROSITE" id="PS50109"/>
    </source>
</evidence>
<evidence type="ECO:0000256" key="3">
    <source>
        <dbReference type="ARBA" id="ARBA00012438"/>
    </source>
</evidence>
<organism evidence="14 15">
    <name type="scientific">Actinoplanes auranticolor</name>
    <dbReference type="NCBI Taxonomy" id="47988"/>
    <lineage>
        <taxon>Bacteria</taxon>
        <taxon>Bacillati</taxon>
        <taxon>Actinomycetota</taxon>
        <taxon>Actinomycetes</taxon>
        <taxon>Micromonosporales</taxon>
        <taxon>Micromonosporaceae</taxon>
        <taxon>Actinoplanes</taxon>
    </lineage>
</organism>
<keyword evidence="8" id="KW-0067">ATP-binding</keyword>
<dbReference type="EC" id="2.7.13.3" evidence="3"/>
<dbReference type="PANTHER" id="PTHR43065">
    <property type="entry name" value="SENSOR HISTIDINE KINASE"/>
    <property type="match status" value="1"/>
</dbReference>
<dbReference type="InterPro" id="IPR001789">
    <property type="entry name" value="Sig_transdc_resp-reg_receiver"/>
</dbReference>
<comment type="subcellular location">
    <subcellularLocation>
        <location evidence="2">Cell membrane</location>
    </subcellularLocation>
</comment>
<dbReference type="SUPFAM" id="SSF47384">
    <property type="entry name" value="Homodimeric domain of signal transducing histidine kinase"/>
    <property type="match status" value="1"/>
</dbReference>
<feature type="domain" description="PAS" evidence="13">
    <location>
        <begin position="13"/>
        <end position="83"/>
    </location>
</feature>
<dbReference type="CDD" id="cd00082">
    <property type="entry name" value="HisKA"/>
    <property type="match status" value="1"/>
</dbReference>
<dbReference type="Pfam" id="PF00989">
    <property type="entry name" value="PAS"/>
    <property type="match status" value="1"/>
</dbReference>
<dbReference type="PRINTS" id="PR00344">
    <property type="entry name" value="BCTRLSENSOR"/>
</dbReference>
<dbReference type="InterPro" id="IPR003661">
    <property type="entry name" value="HisK_dim/P_dom"/>
</dbReference>
<keyword evidence="9" id="KW-0902">Two-component regulatory system</keyword>
<dbReference type="InterPro" id="IPR003594">
    <property type="entry name" value="HATPase_dom"/>
</dbReference>
<comment type="caution">
    <text evidence="14">The sequence shown here is derived from an EMBL/GenBank/DDBJ whole genome shotgun (WGS) entry which is preliminary data.</text>
</comment>
<gene>
    <name evidence="14" type="ORF">Aau02nite_72760</name>
</gene>
<dbReference type="PROSITE" id="PS50109">
    <property type="entry name" value="HIS_KIN"/>
    <property type="match status" value="1"/>
</dbReference>
<feature type="modified residue" description="4-aspartylphosphate" evidence="10">
    <location>
        <position position="581"/>
    </location>
</feature>
<evidence type="ECO:0000259" key="13">
    <source>
        <dbReference type="PROSITE" id="PS50112"/>
    </source>
</evidence>
<dbReference type="SUPFAM" id="SSF55785">
    <property type="entry name" value="PYP-like sensor domain (PAS domain)"/>
    <property type="match status" value="1"/>
</dbReference>
<name>A0A919SST2_9ACTN</name>
<evidence type="ECO:0000259" key="12">
    <source>
        <dbReference type="PROSITE" id="PS50110"/>
    </source>
</evidence>
<dbReference type="Gene3D" id="3.30.450.20">
    <property type="entry name" value="PAS domain"/>
    <property type="match status" value="1"/>
</dbReference>
<dbReference type="EMBL" id="BOQL01000064">
    <property type="protein sequence ID" value="GIM76817.1"/>
    <property type="molecule type" value="Genomic_DNA"/>
</dbReference>
<dbReference type="Pfam" id="PF02518">
    <property type="entry name" value="HATPase_c"/>
    <property type="match status" value="1"/>
</dbReference>
<feature type="domain" description="Response regulatory" evidence="12">
    <location>
        <begin position="530"/>
        <end position="646"/>
    </location>
</feature>
<dbReference type="InterPro" id="IPR036097">
    <property type="entry name" value="HisK_dim/P_sf"/>
</dbReference>
<feature type="domain" description="Histidine kinase" evidence="11">
    <location>
        <begin position="284"/>
        <end position="510"/>
    </location>
</feature>
<dbReference type="SMART" id="SM00091">
    <property type="entry name" value="PAS"/>
    <property type="match status" value="1"/>
</dbReference>
<evidence type="ECO:0000256" key="7">
    <source>
        <dbReference type="ARBA" id="ARBA00022777"/>
    </source>
</evidence>
<keyword evidence="5" id="KW-0808">Transferase</keyword>
<dbReference type="SMART" id="SM00388">
    <property type="entry name" value="HisKA"/>
    <property type="match status" value="1"/>
</dbReference>
<dbReference type="GO" id="GO:0006355">
    <property type="term" value="P:regulation of DNA-templated transcription"/>
    <property type="evidence" value="ECO:0007669"/>
    <property type="project" value="InterPro"/>
</dbReference>
<evidence type="ECO:0000256" key="6">
    <source>
        <dbReference type="ARBA" id="ARBA00022741"/>
    </source>
</evidence>
<evidence type="ECO:0000256" key="9">
    <source>
        <dbReference type="ARBA" id="ARBA00023012"/>
    </source>
</evidence>
<dbReference type="InterPro" id="IPR035965">
    <property type="entry name" value="PAS-like_dom_sf"/>
</dbReference>